<dbReference type="AlphaFoldDB" id="A0AA91V9H4"/>
<evidence type="ECO:0000313" key="1">
    <source>
        <dbReference type="EMBL" id="PED81073.1"/>
    </source>
</evidence>
<sequence>MIGKEKKLLDIKHCFSFCMMGVFLSEKFDDNLLYYNFFKRKSLIDKELSALENKMAMDEVEKLFAK</sequence>
<proteinExistence type="predicted"/>
<comment type="caution">
    <text evidence="1">The sequence shown here is derived from an EMBL/GenBank/DDBJ whole genome shotgun (WGS) entry which is preliminary data.</text>
</comment>
<dbReference type="Proteomes" id="UP000221020">
    <property type="component" value="Unassembled WGS sequence"/>
</dbReference>
<dbReference type="EMBL" id="NVOR01000081">
    <property type="protein sequence ID" value="PED81073.1"/>
    <property type="molecule type" value="Genomic_DNA"/>
</dbReference>
<accession>A0AA91V9H4</accession>
<organism evidence="1 2">
    <name type="scientific">Bacillus pseudomycoides</name>
    <dbReference type="NCBI Taxonomy" id="64104"/>
    <lineage>
        <taxon>Bacteria</taxon>
        <taxon>Bacillati</taxon>
        <taxon>Bacillota</taxon>
        <taxon>Bacilli</taxon>
        <taxon>Bacillales</taxon>
        <taxon>Bacillaceae</taxon>
        <taxon>Bacillus</taxon>
        <taxon>Bacillus cereus group</taxon>
    </lineage>
</organism>
<name>A0AA91V9H4_9BACI</name>
<gene>
    <name evidence="1" type="ORF">CON65_19230</name>
</gene>
<evidence type="ECO:0000313" key="2">
    <source>
        <dbReference type="Proteomes" id="UP000221020"/>
    </source>
</evidence>
<reference evidence="1 2" key="1">
    <citation type="submission" date="2017-09" db="EMBL/GenBank/DDBJ databases">
        <title>Large-scale bioinformatics analysis of Bacillus genomes uncovers conserved roles of natural products in bacterial physiology.</title>
        <authorList>
            <consortium name="Agbiome Team Llc"/>
            <person name="Bleich R.M."/>
            <person name="Grubbs K.J."/>
            <person name="Santa Maria K.C."/>
            <person name="Allen S.E."/>
            <person name="Farag S."/>
            <person name="Shank E.A."/>
            <person name="Bowers A."/>
        </authorList>
    </citation>
    <scope>NUCLEOTIDE SEQUENCE [LARGE SCALE GENOMIC DNA]</scope>
    <source>
        <strain evidence="1 2">AFS092012</strain>
    </source>
</reference>
<protein>
    <submittedName>
        <fullName evidence="1">Uncharacterized protein</fullName>
    </submittedName>
</protein>